<keyword evidence="2" id="KW-1185">Reference proteome</keyword>
<comment type="caution">
    <text evidence="1">The sequence shown here is derived from an EMBL/GenBank/DDBJ whole genome shotgun (WGS) entry which is preliminary data.</text>
</comment>
<evidence type="ECO:0000313" key="2">
    <source>
        <dbReference type="Proteomes" id="UP001163603"/>
    </source>
</evidence>
<dbReference type="EMBL" id="CM047743">
    <property type="protein sequence ID" value="KAJ0030125.1"/>
    <property type="molecule type" value="Genomic_DNA"/>
</dbReference>
<organism evidence="1 2">
    <name type="scientific">Pistacia integerrima</name>
    <dbReference type="NCBI Taxonomy" id="434235"/>
    <lineage>
        <taxon>Eukaryota</taxon>
        <taxon>Viridiplantae</taxon>
        <taxon>Streptophyta</taxon>
        <taxon>Embryophyta</taxon>
        <taxon>Tracheophyta</taxon>
        <taxon>Spermatophyta</taxon>
        <taxon>Magnoliopsida</taxon>
        <taxon>eudicotyledons</taxon>
        <taxon>Gunneridae</taxon>
        <taxon>Pentapetalae</taxon>
        <taxon>rosids</taxon>
        <taxon>malvids</taxon>
        <taxon>Sapindales</taxon>
        <taxon>Anacardiaceae</taxon>
        <taxon>Pistacia</taxon>
    </lineage>
</organism>
<sequence length="1045" mass="116662">MGWGNIYRRRMRVFTMALMVYLDYKAVQQREKWTSKPKRSALWEKAHERNAKRVLNLIIELEGLWVKLGQYLSTRADVLPGAYISLLKQLQDSLPPRPLQEVTQTIEKELGQSMDVLFMDFVKNPLATASIAQVHRATLIDGREVVVKVQHQDIKTIILEDLKDAKSIVDWIAWAEPQFDFNPMIDEWCKEAPKELDFNLEAELVLRHMFVIVLLPNLIGNSCSIHAWYSMAGGIWFSCSMRVMGLEVVAMVKLDLFPFLSPYGENTRVVSRNLGCTNRCEDKKPANKVDVLIPESSEAVLILEYMDGIRLNDSESLEAFGVDKQKIVEEITLAYAHQIYVDGFFNGDPHPGNFLVSKESPHRPILLDFGLTKKLSNSVKHALAKMFLASAEGDHVALLSAFAEMGLKLRLDLPEQAMEVTTVFFRNSTPANEAHETMKNLSEQRTKNMKVIQEKMKLSQKEVKRFNPVDAFPGDIVIFSRVLNLLRGLSSTMNVRIVYLDIMRPFAESVLIGNLNKGPAVNPQWIYDTPVHSDVEAKLRQLLVELGNDNKILGIQVCAYKDGEVIIDTAAGVLGRYDPRPVQPDSLFNVFSTTKGVTAGMLHWLVDNGKLKFEENVANIWPEFGSNGKDLIKVHHVLNHTSGLHNALAELGAENPLLMADWDECLNRIAMSVPETEPGQKQFYHYLSFGWLCGGIIEHASGKKFQEILEEAFIRPLNIEGELYVGIPPVYYYFETEVAVINGVVVPFNGSLPGVESRLATLTLDTDDLNKLPERSPRPELPSTFQIDKIAQLATTMPVLFNILNTRRAIIPAANGHCSARALARYYAALVDGGVVPPPHSSLSKPPLGSHTHIPKYSLQNSKKSKAKKSKEVTAASNNQTKNHEQKKYSKDFKEGSHKRDASGDGYTRLDNGCNSGSNNTSISNSIVTVCNDNVSKIFDNPRIHDAFLGVGEYGNLALPNGQFGLGFKRYRAKDGSFIGFGHSGMGGSTGFCDITNRFAIVVTLNKMSFGTVTAKIIELVCSELNIPQPVEYSSVRDLEKPLIN</sequence>
<protein>
    <submittedName>
        <fullName evidence="1">Uncharacterized protein</fullName>
    </submittedName>
</protein>
<gene>
    <name evidence="1" type="ORF">Pint_12648</name>
</gene>
<name>A0ACC0Y6H4_9ROSI</name>
<dbReference type="Proteomes" id="UP001163603">
    <property type="component" value="Chromosome 8"/>
</dbReference>
<accession>A0ACC0Y6H4</accession>
<evidence type="ECO:0000313" key="1">
    <source>
        <dbReference type="EMBL" id="KAJ0030125.1"/>
    </source>
</evidence>
<reference evidence="2" key="1">
    <citation type="journal article" date="2023" name="G3 (Bethesda)">
        <title>Genome assembly and association tests identify interacting loci associated with vigor, precocity, and sex in interspecific pistachio rootstocks.</title>
        <authorList>
            <person name="Palmer W."/>
            <person name="Jacygrad E."/>
            <person name="Sagayaradj S."/>
            <person name="Cavanaugh K."/>
            <person name="Han R."/>
            <person name="Bertier L."/>
            <person name="Beede B."/>
            <person name="Kafkas S."/>
            <person name="Golino D."/>
            <person name="Preece J."/>
            <person name="Michelmore R."/>
        </authorList>
    </citation>
    <scope>NUCLEOTIDE SEQUENCE [LARGE SCALE GENOMIC DNA]</scope>
</reference>
<proteinExistence type="predicted"/>